<comment type="caution">
    <text evidence="2">The sequence shown here is derived from an EMBL/GenBank/DDBJ whole genome shotgun (WGS) entry which is preliminary data.</text>
</comment>
<feature type="compositionally biased region" description="Basic residues" evidence="1">
    <location>
        <begin position="61"/>
        <end position="77"/>
    </location>
</feature>
<accession>A0A9N9GQP2</accession>
<protein>
    <submittedName>
        <fullName evidence="2">7833_t:CDS:1</fullName>
    </submittedName>
</protein>
<evidence type="ECO:0000313" key="3">
    <source>
        <dbReference type="Proteomes" id="UP000789396"/>
    </source>
</evidence>
<keyword evidence="3" id="KW-1185">Reference proteome</keyword>
<sequence length="284" mass="31758">SETDRSEQNSDIEDDHLSKTNQISALIKRLETLEKLQPNYNKVNNRKNEPIQNDNNNDISRKKKGKKNLKSNKRSRKMNNSSSSEIESASDKEDSIPMLIEKPSETTYINIPKFLKIDKPIYNSYQNDKIRNKGLPTETRESFEEFVAGLGTSVKVNKTQSPPNNTRSTSITFASRTPLTTLQPNINETNEIQDISSNSIIGTSGTSSKKSQNSGCMLRPKSPTKARSNDPVNEVTEAATIKKSAKKRSSKAPNNARTNSAKVDKDFYNLQIILLVEINSSTAF</sequence>
<dbReference type="OrthoDB" id="2449695at2759"/>
<feature type="compositionally biased region" description="Low complexity" evidence="1">
    <location>
        <begin position="196"/>
        <end position="214"/>
    </location>
</feature>
<gene>
    <name evidence="2" type="ORF">RFULGI_LOCUS7602</name>
</gene>
<feature type="region of interest" description="Disordered" evidence="1">
    <location>
        <begin position="1"/>
        <end position="21"/>
    </location>
</feature>
<name>A0A9N9GQP2_9GLOM</name>
<dbReference type="EMBL" id="CAJVPZ010011205">
    <property type="protein sequence ID" value="CAG8627728.1"/>
    <property type="molecule type" value="Genomic_DNA"/>
</dbReference>
<feature type="region of interest" description="Disordered" evidence="1">
    <location>
        <begin position="189"/>
        <end position="258"/>
    </location>
</feature>
<reference evidence="2" key="1">
    <citation type="submission" date="2021-06" db="EMBL/GenBank/DDBJ databases">
        <authorList>
            <person name="Kallberg Y."/>
            <person name="Tangrot J."/>
            <person name="Rosling A."/>
        </authorList>
    </citation>
    <scope>NUCLEOTIDE SEQUENCE</scope>
    <source>
        <strain evidence="2">IN212</strain>
    </source>
</reference>
<dbReference type="AlphaFoldDB" id="A0A9N9GQP2"/>
<evidence type="ECO:0000313" key="2">
    <source>
        <dbReference type="EMBL" id="CAG8627728.1"/>
    </source>
</evidence>
<dbReference type="Proteomes" id="UP000789396">
    <property type="component" value="Unassembled WGS sequence"/>
</dbReference>
<feature type="region of interest" description="Disordered" evidence="1">
    <location>
        <begin position="38"/>
        <end position="97"/>
    </location>
</feature>
<feature type="non-terminal residue" evidence="2">
    <location>
        <position position="284"/>
    </location>
</feature>
<feature type="compositionally biased region" description="Low complexity" evidence="1">
    <location>
        <begin position="78"/>
        <end position="87"/>
    </location>
</feature>
<proteinExistence type="predicted"/>
<evidence type="ECO:0000256" key="1">
    <source>
        <dbReference type="SAM" id="MobiDB-lite"/>
    </source>
</evidence>
<organism evidence="2 3">
    <name type="scientific">Racocetra fulgida</name>
    <dbReference type="NCBI Taxonomy" id="60492"/>
    <lineage>
        <taxon>Eukaryota</taxon>
        <taxon>Fungi</taxon>
        <taxon>Fungi incertae sedis</taxon>
        <taxon>Mucoromycota</taxon>
        <taxon>Glomeromycotina</taxon>
        <taxon>Glomeromycetes</taxon>
        <taxon>Diversisporales</taxon>
        <taxon>Gigasporaceae</taxon>
        <taxon>Racocetra</taxon>
    </lineage>
</organism>